<keyword evidence="3" id="KW-1185">Reference proteome</keyword>
<organism evidence="2 3">
    <name type="scientific">Leptospira kemamanensis</name>
    <dbReference type="NCBI Taxonomy" id="2484942"/>
    <lineage>
        <taxon>Bacteria</taxon>
        <taxon>Pseudomonadati</taxon>
        <taxon>Spirochaetota</taxon>
        <taxon>Spirochaetia</taxon>
        <taxon>Leptospirales</taxon>
        <taxon>Leptospiraceae</taxon>
        <taxon>Leptospira</taxon>
    </lineage>
</organism>
<evidence type="ECO:0000313" key="2">
    <source>
        <dbReference type="EMBL" id="TGL55999.1"/>
    </source>
</evidence>
<dbReference type="OrthoDB" id="334678at2"/>
<dbReference type="AlphaFoldDB" id="A0A4R9JVN2"/>
<feature type="signal peptide" evidence="1">
    <location>
        <begin position="1"/>
        <end position="18"/>
    </location>
</feature>
<dbReference type="EMBL" id="RQGG01000007">
    <property type="protein sequence ID" value="TGL55999.1"/>
    <property type="molecule type" value="Genomic_DNA"/>
</dbReference>
<comment type="caution">
    <text evidence="2">The sequence shown here is derived from an EMBL/GenBank/DDBJ whole genome shotgun (WGS) entry which is preliminary data.</text>
</comment>
<proteinExistence type="predicted"/>
<feature type="chain" id="PRO_5020862192" description="Lipoprotein" evidence="1">
    <location>
        <begin position="19"/>
        <end position="226"/>
    </location>
</feature>
<evidence type="ECO:0008006" key="4">
    <source>
        <dbReference type="Google" id="ProtNLM"/>
    </source>
</evidence>
<name>A0A4R9JVN2_9LEPT</name>
<dbReference type="RefSeq" id="WP_135617429.1">
    <property type="nucleotide sequence ID" value="NZ_RQGG01000007.1"/>
</dbReference>
<keyword evidence="1" id="KW-0732">Signal</keyword>
<dbReference type="Proteomes" id="UP000297609">
    <property type="component" value="Unassembled WGS sequence"/>
</dbReference>
<evidence type="ECO:0000313" key="3">
    <source>
        <dbReference type="Proteomes" id="UP000297609"/>
    </source>
</evidence>
<protein>
    <recommendedName>
        <fullName evidence="4">Lipoprotein</fullName>
    </recommendedName>
</protein>
<sequence length="226" mass="26243">MKSCVLILLFFFLQCSFANLNRKVKPFPVSSNKSLPSDHITILNYNRMYFTREYVGWVEKKPLDNETTFQYFKRKQTEIGKSRYQWKEISIFDVSDERFQMTDVKSDYVFFVAAGQIHSDREEGSFLQTLQVISFCLIPCSETISLEVTVKLFHQNSLVAEKKTIQSGSRHISPWYLLFPGEFQMKDLGNLAYEPSLPTALFLNGFQEAIDEMYTNTLKVSRGKDG</sequence>
<gene>
    <name evidence="2" type="ORF">EHQ59_01755</name>
</gene>
<accession>A0A4R9JVN2</accession>
<reference evidence="2" key="1">
    <citation type="journal article" date="2019" name="PLoS Negl. Trop. Dis.">
        <title>Revisiting the worldwide diversity of Leptospira species in the environment.</title>
        <authorList>
            <person name="Vincent A.T."/>
            <person name="Schiettekatte O."/>
            <person name="Bourhy P."/>
            <person name="Veyrier F.J."/>
            <person name="Picardeau M."/>
        </authorList>
    </citation>
    <scope>NUCLEOTIDE SEQUENCE [LARGE SCALE GENOMIC DNA]</scope>
    <source>
        <strain evidence="2">201702454</strain>
    </source>
</reference>
<evidence type="ECO:0000256" key="1">
    <source>
        <dbReference type="SAM" id="SignalP"/>
    </source>
</evidence>